<evidence type="ECO:0000256" key="4">
    <source>
        <dbReference type="ARBA" id="ARBA00022801"/>
    </source>
</evidence>
<dbReference type="GO" id="GO:0003676">
    <property type="term" value="F:nucleic acid binding"/>
    <property type="evidence" value="ECO:0007669"/>
    <property type="project" value="InterPro"/>
</dbReference>
<dbReference type="InterPro" id="IPR041122">
    <property type="entry name" value="RecJ_OB"/>
</dbReference>
<keyword evidence="4" id="KW-0378">Hydrolase</keyword>
<feature type="domain" description="DHHA1" evidence="8">
    <location>
        <begin position="356"/>
        <end position="441"/>
    </location>
</feature>
<keyword evidence="3" id="KW-0540">Nuclease</keyword>
<comment type="similarity">
    <text evidence="1">Belongs to the RecJ family.</text>
</comment>
<dbReference type="NCBIfam" id="TIGR00644">
    <property type="entry name" value="recJ"/>
    <property type="match status" value="1"/>
</dbReference>
<keyword evidence="5 10" id="KW-0269">Exonuclease</keyword>
<dbReference type="AlphaFoldDB" id="C8WQG4"/>
<reference evidence="10 11" key="2">
    <citation type="journal article" date="2010" name="Stand. Genomic Sci.">
        <title>Complete genome sequence of Alicyclobacillus acidocaldarius type strain (104-IA).</title>
        <authorList>
            <person name="Mavromatis K."/>
            <person name="Sikorski J."/>
            <person name="Lapidus A."/>
            <person name="Glavina Del Rio T."/>
            <person name="Copeland A."/>
            <person name="Tice H."/>
            <person name="Cheng J.F."/>
            <person name="Lucas S."/>
            <person name="Chen F."/>
            <person name="Nolan M."/>
            <person name="Bruce D."/>
            <person name="Goodwin L."/>
            <person name="Pitluck S."/>
            <person name="Ivanova N."/>
            <person name="Ovchinnikova G."/>
            <person name="Pati A."/>
            <person name="Chen A."/>
            <person name="Palaniappan K."/>
            <person name="Land M."/>
            <person name="Hauser L."/>
            <person name="Chang Y.J."/>
            <person name="Jeffries C.D."/>
            <person name="Chain P."/>
            <person name="Meincke L."/>
            <person name="Sims D."/>
            <person name="Chertkov O."/>
            <person name="Han C."/>
            <person name="Brettin T."/>
            <person name="Detter J.C."/>
            <person name="Wahrenburg C."/>
            <person name="Rohde M."/>
            <person name="Pukall R."/>
            <person name="Goker M."/>
            <person name="Bristow J."/>
            <person name="Eisen J.A."/>
            <person name="Markowitz V."/>
            <person name="Hugenholtz P."/>
            <person name="Klenk H.P."/>
            <person name="Kyrpides N.C."/>
        </authorList>
    </citation>
    <scope>NUCLEOTIDE SEQUENCE [LARGE SCALE GENOMIC DNA]</scope>
    <source>
        <strain evidence="11">ATCC 27009 / DSM 446 / BCRC 14685 / JCM 5260 / KCTC 1825 / NBRC 15652 / NCIMB 11725 / NRRL B-14509 / 104-IA</strain>
    </source>
</reference>
<evidence type="ECO:0000259" key="7">
    <source>
        <dbReference type="Pfam" id="PF01368"/>
    </source>
</evidence>
<dbReference type="Pfam" id="PF02272">
    <property type="entry name" value="DHHA1"/>
    <property type="match status" value="1"/>
</dbReference>
<feature type="domain" description="RecJ OB" evidence="9">
    <location>
        <begin position="460"/>
        <end position="562"/>
    </location>
</feature>
<dbReference type="SUPFAM" id="SSF64182">
    <property type="entry name" value="DHH phosphoesterases"/>
    <property type="match status" value="1"/>
</dbReference>
<reference evidence="11" key="1">
    <citation type="submission" date="2009-09" db="EMBL/GenBank/DDBJ databases">
        <title>The complete chromosome of Alicyclobacillus acidocaldarius subsp. acidocaldarius DSM 446.</title>
        <authorList>
            <consortium name="US DOE Joint Genome Institute (JGI-PGF)"/>
            <person name="Lucas S."/>
            <person name="Copeland A."/>
            <person name="Lapidus A."/>
            <person name="Glavina del Rio T."/>
            <person name="Dalin E."/>
            <person name="Tice H."/>
            <person name="Bruce D."/>
            <person name="Goodwin L."/>
            <person name="Pitluck S."/>
            <person name="Kyrpides N."/>
            <person name="Mavromatis K."/>
            <person name="Ivanova N."/>
            <person name="Ovchinnikova G."/>
            <person name="Chertkov O."/>
            <person name="Sims D."/>
            <person name="Brettin T."/>
            <person name="Detter J.C."/>
            <person name="Han C."/>
            <person name="Larimer F."/>
            <person name="Land M."/>
            <person name="Hauser L."/>
            <person name="Markowitz V."/>
            <person name="Cheng J.-F."/>
            <person name="Hugenholtz P."/>
            <person name="Woyke T."/>
            <person name="Wu D."/>
            <person name="Pukall R."/>
            <person name="Klenk H.-P."/>
            <person name="Eisen J.A."/>
        </authorList>
    </citation>
    <scope>NUCLEOTIDE SEQUENCE [LARGE SCALE GENOMIC DNA]</scope>
    <source>
        <strain evidence="11">ATCC 27009 / DSM 446 / BCRC 14685 / JCM 5260 / KCTC 1825 / NBRC 15652 / NCIMB 11725 / NRRL B-14509 / 104-IA</strain>
    </source>
</reference>
<dbReference type="Gene3D" id="3.90.1640.30">
    <property type="match status" value="1"/>
</dbReference>
<dbReference type="InterPro" id="IPR038763">
    <property type="entry name" value="DHH_sf"/>
</dbReference>
<evidence type="ECO:0000256" key="5">
    <source>
        <dbReference type="ARBA" id="ARBA00022839"/>
    </source>
</evidence>
<dbReference type="GO" id="GO:0006310">
    <property type="term" value="P:DNA recombination"/>
    <property type="evidence" value="ECO:0007669"/>
    <property type="project" value="InterPro"/>
</dbReference>
<dbReference type="RefSeq" id="WP_012811374.1">
    <property type="nucleotide sequence ID" value="NC_013205.1"/>
</dbReference>
<dbReference type="PANTHER" id="PTHR30255:SF2">
    <property type="entry name" value="SINGLE-STRANDED-DNA-SPECIFIC EXONUCLEASE RECJ"/>
    <property type="match status" value="1"/>
</dbReference>
<dbReference type="EMBL" id="CP001727">
    <property type="protein sequence ID" value="ACV59109.1"/>
    <property type="molecule type" value="Genomic_DNA"/>
</dbReference>
<evidence type="ECO:0000313" key="10">
    <source>
        <dbReference type="EMBL" id="ACV59109.1"/>
    </source>
</evidence>
<proteinExistence type="inferred from homology"/>
<feature type="domain" description="DDH" evidence="7">
    <location>
        <begin position="79"/>
        <end position="230"/>
    </location>
</feature>
<evidence type="ECO:0000259" key="8">
    <source>
        <dbReference type="Pfam" id="PF02272"/>
    </source>
</evidence>
<dbReference type="GO" id="GO:0008409">
    <property type="term" value="F:5'-3' exonuclease activity"/>
    <property type="evidence" value="ECO:0007669"/>
    <property type="project" value="InterPro"/>
</dbReference>
<dbReference type="GO" id="GO:0006281">
    <property type="term" value="P:DNA repair"/>
    <property type="evidence" value="ECO:0007669"/>
    <property type="project" value="InterPro"/>
</dbReference>
<dbReference type="Pfam" id="PF17768">
    <property type="entry name" value="RecJ_OB"/>
    <property type="match status" value="1"/>
</dbReference>
<keyword evidence="11" id="KW-1185">Reference proteome</keyword>
<evidence type="ECO:0000259" key="9">
    <source>
        <dbReference type="Pfam" id="PF17768"/>
    </source>
</evidence>
<sequence length="669" mass="72662">MSVPLWRAAGVGDVARRLASVFEMPMRVARLLAARGYKDPDEVRRLLTADEPWSDPMDFTDMRAACERILQAVRRREIIAVMGDYDVDGVSAAVIVTKAIQALGGRVTCHIPERVSDGYGFSLRLLEDAKNEGAALIVTVDNGIRAVEAISAALADGLSVVVTDHHEPGDEIVPDGVPVLHFTRHRDPISAKRGCGAFVAWKLAIQLLDAAGVPKADALRRWLTGLAALGTLADMMPLVGENRRLVREGIRVLATEGSAGWRVLCDCARVSRDTLGASDVSWRLVPRLNAAGRMAHADLAYRLLMEEDEEEAKRLAEELEVLNAKRRQAVDAAFAEAVEAVEREHGPNPAAIVVAGAWPLGVVGLIAGRLAQTYACPAIALADMGDGTLRGSGRAPEGASMLDLLSRCAEFLHHYGGHEAAVGCGLDASQLPAFRAALLEAAVAARPTGTAVDPPMAIADDYLMLSESADELLLWLERLAPFGPEHEPFRFFVGPVEIVRCARMGGGEHLRLTLAEGDAHQEAVWFRAPDRIARDTTGLWAFIVELVPNAWRGTVRPQLRIEQGYRLPRAVSREAFAAVFRSLRRGPCTLETLRQRVSGISADLDRDLESVMATFVELGFAALEGGLYHVIASEKRDLRDSLAYQALVRRHLRPVGGGPSERMEEERTS</sequence>
<dbReference type="PANTHER" id="PTHR30255">
    <property type="entry name" value="SINGLE-STRANDED-DNA-SPECIFIC EXONUCLEASE RECJ"/>
    <property type="match status" value="1"/>
</dbReference>
<dbReference type="STRING" id="521098.Aaci_2099"/>
<evidence type="ECO:0000256" key="3">
    <source>
        <dbReference type="ARBA" id="ARBA00022722"/>
    </source>
</evidence>
<dbReference type="InterPro" id="IPR004610">
    <property type="entry name" value="RecJ"/>
</dbReference>
<dbReference type="Gene3D" id="3.10.310.30">
    <property type="match status" value="1"/>
</dbReference>
<protein>
    <recommendedName>
        <fullName evidence="2">Single-stranded-DNA-specific exonuclease RecJ</fullName>
    </recommendedName>
</protein>
<dbReference type="InterPro" id="IPR001667">
    <property type="entry name" value="DDH_dom"/>
</dbReference>
<accession>C8WQG4</accession>
<name>C8WQG4_ALIAD</name>
<dbReference type="eggNOG" id="COG0608">
    <property type="taxonomic scope" value="Bacteria"/>
</dbReference>
<dbReference type="HOGENOM" id="CLU_009736_3_3_9"/>
<dbReference type="Pfam" id="PF01368">
    <property type="entry name" value="DHH"/>
    <property type="match status" value="1"/>
</dbReference>
<dbReference type="InterPro" id="IPR003156">
    <property type="entry name" value="DHHA1_dom"/>
</dbReference>
<evidence type="ECO:0000313" key="11">
    <source>
        <dbReference type="Proteomes" id="UP000001917"/>
    </source>
</evidence>
<dbReference type="KEGG" id="aac:Aaci_2099"/>
<dbReference type="InterPro" id="IPR051673">
    <property type="entry name" value="SSDNA_exonuclease_RecJ"/>
</dbReference>
<evidence type="ECO:0000256" key="6">
    <source>
        <dbReference type="SAM" id="Coils"/>
    </source>
</evidence>
<dbReference type="Proteomes" id="UP000001917">
    <property type="component" value="Chromosome"/>
</dbReference>
<keyword evidence="6" id="KW-0175">Coiled coil</keyword>
<gene>
    <name evidence="10" type="ordered locus">Aaci_2099</name>
</gene>
<dbReference type="eggNOG" id="COG4199">
    <property type="taxonomic scope" value="Bacteria"/>
</dbReference>
<evidence type="ECO:0000256" key="1">
    <source>
        <dbReference type="ARBA" id="ARBA00005915"/>
    </source>
</evidence>
<evidence type="ECO:0000256" key="2">
    <source>
        <dbReference type="ARBA" id="ARBA00019841"/>
    </source>
</evidence>
<organism evidence="10 11">
    <name type="scientific">Alicyclobacillus acidocaldarius subsp. acidocaldarius (strain ATCC 27009 / DSM 446 / BCRC 14685 / JCM 5260 / KCTC 1825 / NBRC 15652 / NCIMB 11725 / NRRL B-14509 / 104-IA)</name>
    <name type="common">Bacillus acidocaldarius</name>
    <dbReference type="NCBI Taxonomy" id="521098"/>
    <lineage>
        <taxon>Bacteria</taxon>
        <taxon>Bacillati</taxon>
        <taxon>Bacillota</taxon>
        <taxon>Bacilli</taxon>
        <taxon>Bacillales</taxon>
        <taxon>Alicyclobacillaceae</taxon>
        <taxon>Alicyclobacillus</taxon>
    </lineage>
</organism>
<feature type="coiled-coil region" evidence="6">
    <location>
        <begin position="305"/>
        <end position="332"/>
    </location>
</feature>